<sequence length="207" mass="23694">MFAGSDFPTNFWVEAVATTCFTQNRATIVKILKKTSYELINNRKPNVKYFDVFGCRYSILNDRESIGKFDKKGDEGKFIGYSLASKTFRVFNLRTRTIQESINLSFDDAKRLANKDDNPTVKNISESSKLRESELKKFFEDLFDDNDDSEFIFRYVHRDVSEEPQYTGTTLSGPSDVTPSEEQASSELEDTQDVSEESPETSVEETT</sequence>
<dbReference type="Proteomes" id="UP001055879">
    <property type="component" value="Linkage Group LG02"/>
</dbReference>
<gene>
    <name evidence="1" type="ORF">L6452_05869</name>
</gene>
<dbReference type="EMBL" id="CM042048">
    <property type="protein sequence ID" value="KAI3758310.1"/>
    <property type="molecule type" value="Genomic_DNA"/>
</dbReference>
<organism evidence="1 2">
    <name type="scientific">Arctium lappa</name>
    <name type="common">Greater burdock</name>
    <name type="synonym">Lappa major</name>
    <dbReference type="NCBI Taxonomy" id="4217"/>
    <lineage>
        <taxon>Eukaryota</taxon>
        <taxon>Viridiplantae</taxon>
        <taxon>Streptophyta</taxon>
        <taxon>Embryophyta</taxon>
        <taxon>Tracheophyta</taxon>
        <taxon>Spermatophyta</taxon>
        <taxon>Magnoliopsida</taxon>
        <taxon>eudicotyledons</taxon>
        <taxon>Gunneridae</taxon>
        <taxon>Pentapetalae</taxon>
        <taxon>asterids</taxon>
        <taxon>campanulids</taxon>
        <taxon>Asterales</taxon>
        <taxon>Asteraceae</taxon>
        <taxon>Carduoideae</taxon>
        <taxon>Cardueae</taxon>
        <taxon>Arctiinae</taxon>
        <taxon>Arctium</taxon>
    </lineage>
</organism>
<keyword evidence="2" id="KW-1185">Reference proteome</keyword>
<evidence type="ECO:0000313" key="1">
    <source>
        <dbReference type="EMBL" id="KAI3758310.1"/>
    </source>
</evidence>
<name>A0ACB9EHM4_ARCLA</name>
<accession>A0ACB9EHM4</accession>
<proteinExistence type="predicted"/>
<reference evidence="1 2" key="2">
    <citation type="journal article" date="2022" name="Mol. Ecol. Resour.">
        <title>The genomes of chicory, endive, great burdock and yacon provide insights into Asteraceae paleo-polyploidization history and plant inulin production.</title>
        <authorList>
            <person name="Fan W."/>
            <person name="Wang S."/>
            <person name="Wang H."/>
            <person name="Wang A."/>
            <person name="Jiang F."/>
            <person name="Liu H."/>
            <person name="Zhao H."/>
            <person name="Xu D."/>
            <person name="Zhang Y."/>
        </authorList>
    </citation>
    <scope>NUCLEOTIDE SEQUENCE [LARGE SCALE GENOMIC DNA]</scope>
    <source>
        <strain evidence="2">cv. Niubang</strain>
    </source>
</reference>
<comment type="caution">
    <text evidence="1">The sequence shown here is derived from an EMBL/GenBank/DDBJ whole genome shotgun (WGS) entry which is preliminary data.</text>
</comment>
<evidence type="ECO:0000313" key="2">
    <source>
        <dbReference type="Proteomes" id="UP001055879"/>
    </source>
</evidence>
<reference evidence="2" key="1">
    <citation type="journal article" date="2022" name="Mol. Ecol. Resour.">
        <title>The genomes of chicory, endive, great burdock and yacon provide insights into Asteraceae palaeo-polyploidization history and plant inulin production.</title>
        <authorList>
            <person name="Fan W."/>
            <person name="Wang S."/>
            <person name="Wang H."/>
            <person name="Wang A."/>
            <person name="Jiang F."/>
            <person name="Liu H."/>
            <person name="Zhao H."/>
            <person name="Xu D."/>
            <person name="Zhang Y."/>
        </authorList>
    </citation>
    <scope>NUCLEOTIDE SEQUENCE [LARGE SCALE GENOMIC DNA]</scope>
    <source>
        <strain evidence="2">cv. Niubang</strain>
    </source>
</reference>
<protein>
    <submittedName>
        <fullName evidence="1">Uncharacterized protein</fullName>
    </submittedName>
</protein>